<evidence type="ECO:0000256" key="1">
    <source>
        <dbReference type="SAM" id="MobiDB-lite"/>
    </source>
</evidence>
<feature type="compositionally biased region" description="Polar residues" evidence="1">
    <location>
        <begin position="757"/>
        <end position="776"/>
    </location>
</feature>
<feature type="region of interest" description="Disordered" evidence="1">
    <location>
        <begin position="700"/>
        <end position="780"/>
    </location>
</feature>
<reference evidence="2" key="1">
    <citation type="journal article" date="2019" name="Environ. Microbiol.">
        <title>Fungal ecological strategies reflected in gene transcription - a case study of two litter decomposers.</title>
        <authorList>
            <person name="Barbi F."/>
            <person name="Kohler A."/>
            <person name="Barry K."/>
            <person name="Baskaran P."/>
            <person name="Daum C."/>
            <person name="Fauchery L."/>
            <person name="Ihrmark K."/>
            <person name="Kuo A."/>
            <person name="LaButti K."/>
            <person name="Lipzen A."/>
            <person name="Morin E."/>
            <person name="Grigoriev I.V."/>
            <person name="Henrissat B."/>
            <person name="Lindahl B."/>
            <person name="Martin F."/>
        </authorList>
    </citation>
    <scope>NUCLEOTIDE SEQUENCE</scope>
    <source>
        <strain evidence="2">JB14</strain>
    </source>
</reference>
<organism evidence="2 3">
    <name type="scientific">Gymnopus androsaceus JB14</name>
    <dbReference type="NCBI Taxonomy" id="1447944"/>
    <lineage>
        <taxon>Eukaryota</taxon>
        <taxon>Fungi</taxon>
        <taxon>Dikarya</taxon>
        <taxon>Basidiomycota</taxon>
        <taxon>Agaricomycotina</taxon>
        <taxon>Agaricomycetes</taxon>
        <taxon>Agaricomycetidae</taxon>
        <taxon>Agaricales</taxon>
        <taxon>Marasmiineae</taxon>
        <taxon>Omphalotaceae</taxon>
        <taxon>Gymnopus</taxon>
    </lineage>
</organism>
<dbReference type="EMBL" id="ML769888">
    <property type="protein sequence ID" value="KAE9386347.1"/>
    <property type="molecule type" value="Genomic_DNA"/>
</dbReference>
<feature type="region of interest" description="Disordered" evidence="1">
    <location>
        <begin position="254"/>
        <end position="397"/>
    </location>
</feature>
<gene>
    <name evidence="2" type="ORF">BT96DRAFT_949176</name>
</gene>
<accession>A0A6A4GM31</accession>
<feature type="compositionally biased region" description="Gly residues" evidence="1">
    <location>
        <begin position="328"/>
        <end position="337"/>
    </location>
</feature>
<feature type="compositionally biased region" description="Basic residues" evidence="1">
    <location>
        <begin position="352"/>
        <end position="362"/>
    </location>
</feature>
<keyword evidence="3" id="KW-1185">Reference proteome</keyword>
<sequence>MTKSTYESENCYDSLDNRDDIQNVINNSNAPEHTWQSDTNLVSKWNAPLEPFSSDLSLSVEFLQQMRNVAHACVEAQETSINVALTRPRIVLVELSDHHSGIATSIPDVLSGIKNREPVAAATSRLGLASNTNVHYIHQCPAMFDESQAVPTAKWDRIRDPTPIRKISEVVTSPIVAFAQTAMVLDTNANDPATVQVSTAANAADPPFVDSQRNWEDRVAKQRLRNNDLQNSGASNILDQGIGFDRSRYPVDKAHTPREGIGFNRSGYPVDKSHTPHEVWDRREDMYPPQYTGRVGYSPTNQQNPQYNCGFQAGSVNQTQNNSHGGHSPPGGNGPPGDNGDVDGDGRDNKSRKGKKPAHHHRTPWDDSSEGESPPPPPPSSPSSSSEESSSSDDDWIGAFAPNNKFLDKKVCCNLQCKAIKKLRARTDDNERRESWLKGILREYQKQIRHYCNHETVQSTELLKSIKIPNPSRFTGSNDVEEFDTWLLALLRWIVISRLVGKVNDDQHVQVVGSFLDEDALRWYNDEVTGLHCSQLHWTFEKVILGLFARFVQAMTIHVAAEKFEATEYDPEKGVQAYKAELQRKKFLDGLPTSIISEMIERGASPDLATLSKMVKTVERIEDNKALKNFYLTSRTSVEEPDNFRYKSNIEWHAQEEIVGHHWERDNLVFHTEWNTDEGAGDPGKDPTAALDKYLEQHGSLTGPQNAFTGNTTDVGPSPTSYPSGFTPHPPSYPPQSQFPFAHPPPSQVHYAPLNPGFSNHGFQSQSQGSNPSSFVFGSIPPSAGSNPNFAAGYNPAAMAGTSMPSYSQMPMFGPAPNSVMHPPYPGGSMVNPWTFNESLGTSAVGNIPAGGDVASLTQRIGELSAELASEQLGYKDLRRKYYDGEDDLAHFFKSKSLVGEPTTRDLILKLPNTIPQTVTNEDEAMLSSAGIDPVETMVGEMEPVLSFPLRKRDPVSPEILPDGGYRTSKGYIFYGNEAMDAQRNNQLGLPIARGGKEAHADIKKAEEVTLAIQYLSLARILRDFDNSGVNTGNLPWPAFKVCRDLYREVCKVPADNNLEEETGGQMGLKNPAKSDPPEAWARYYHVHPNMMPPGIVCDSRHLLVHNWAPKLPQGMIALEQNRFLLLSAELFATPGLYASLIMSTGATVAPEITVSTFPDNTQNATLEDVARFYTSQGITVLMGEDTAVFALTWIIAFHPSDSLTVNEALMIQGRVESALSTGNVPAGLNDNMWAPEGLVSRPSHPIPGVGFFPAPLITDDGGLSYDSPPNAIASSSNSAGASGSSSSNTALAQSKVPPTAPMEGINTPTTLTFTTRCPLHHHPPRIPRQIYSPVVFFWVKQLPADLKQFDCEIARNWQRWWPWLKCGLESNHIFETERHPSSQSILRALASALPVLSALTQILSFSSKRETQISLACKIFDSSGFLDLLSLAWVVAIIQPRTRPYVMQMLEDTKIEQLVDKHSLCAFARQFDACCLKITGKSFVNLWKHRIASVVEDHNDSSSVDGQEIYLFLQLLRIPGNQASVQIFVPPLKSGFVVSIWSCAAIWFGYPVERAGLYQLLTMTSYQWWQAPIVFLTEFGTVQPHPVCAKLVERKLSIASLRLRAGRDNVALQEAWDQLKHEFYSTDAFDMAIQCANTTTDILSVRPPRRQHYKAIHQQHPIYGQPRGEHIIPSINLAYIQDMASVAIQIARDHGDLSNMVSRAKRNISARLVVIFDLSKPTLSKYEIMLQEDALEDKEMVDKERMELMIMDTNVSFCGCVPLCGDSRTLVVCMDCQFVRDNGTIMDREDIVQSFRRMWSQEYSKQCLRT</sequence>
<feature type="compositionally biased region" description="Basic and acidic residues" evidence="1">
    <location>
        <begin position="271"/>
        <end position="286"/>
    </location>
</feature>
<evidence type="ECO:0000313" key="3">
    <source>
        <dbReference type="Proteomes" id="UP000799118"/>
    </source>
</evidence>
<dbReference type="OrthoDB" id="3269984at2759"/>
<feature type="compositionally biased region" description="Polar residues" evidence="1">
    <location>
        <begin position="298"/>
        <end position="320"/>
    </location>
</feature>
<dbReference type="Proteomes" id="UP000799118">
    <property type="component" value="Unassembled WGS sequence"/>
</dbReference>
<feature type="compositionally biased region" description="Low complexity" evidence="1">
    <location>
        <begin position="1268"/>
        <end position="1288"/>
    </location>
</feature>
<name>A0A6A4GM31_9AGAR</name>
<protein>
    <submittedName>
        <fullName evidence="2">Uncharacterized protein</fullName>
    </submittedName>
</protein>
<feature type="compositionally biased region" description="Polar residues" evidence="1">
    <location>
        <begin position="700"/>
        <end position="724"/>
    </location>
</feature>
<proteinExistence type="predicted"/>
<feature type="region of interest" description="Disordered" evidence="1">
    <location>
        <begin position="1268"/>
        <end position="1309"/>
    </location>
</feature>
<evidence type="ECO:0000313" key="2">
    <source>
        <dbReference type="EMBL" id="KAE9386347.1"/>
    </source>
</evidence>